<accession>A0ABN7TEQ6</accession>
<keyword evidence="3" id="KW-1185">Reference proteome</keyword>
<reference evidence="2 3" key="1">
    <citation type="submission" date="2021-06" db="EMBL/GenBank/DDBJ databases">
        <authorList>
            <person name="Criscuolo A."/>
        </authorList>
    </citation>
    <scope>NUCLEOTIDE SEQUENCE [LARGE SCALE GENOMIC DNA]</scope>
    <source>
        <strain evidence="3">CIP 111802</strain>
    </source>
</reference>
<name>A0ABN7TEQ6_9BACL</name>
<proteinExistence type="predicted"/>
<comment type="caution">
    <text evidence="2">The sequence shown here is derived from an EMBL/GenBank/DDBJ whole genome shotgun (WGS) entry which is preliminary data.</text>
</comment>
<evidence type="ECO:0000313" key="2">
    <source>
        <dbReference type="EMBL" id="CAG7628981.1"/>
    </source>
</evidence>
<dbReference type="Proteomes" id="UP000730618">
    <property type="component" value="Unassembled WGS sequence"/>
</dbReference>
<evidence type="ECO:0000259" key="1">
    <source>
        <dbReference type="Pfam" id="PF07940"/>
    </source>
</evidence>
<dbReference type="InterPro" id="IPR012480">
    <property type="entry name" value="Hepar_II_III_C"/>
</dbReference>
<dbReference type="Pfam" id="PF07940">
    <property type="entry name" value="Hepar_II_III_C"/>
    <property type="match status" value="1"/>
</dbReference>
<gene>
    <name evidence="2" type="ORF">PAECIP111802_01512</name>
</gene>
<organism evidence="2 3">
    <name type="scientific">Paenibacillus allorhizosphaerae</name>
    <dbReference type="NCBI Taxonomy" id="2849866"/>
    <lineage>
        <taxon>Bacteria</taxon>
        <taxon>Bacillati</taxon>
        <taxon>Bacillota</taxon>
        <taxon>Bacilli</taxon>
        <taxon>Bacillales</taxon>
        <taxon>Paenibacillaceae</taxon>
        <taxon>Paenibacillus</taxon>
    </lineage>
</organism>
<sequence>MATKRQLLSTMLCLLLMALMLIMTVPITGSAAGTEGEFIMPDTMVYRFGNASPAERAVTLIGDPKTTPEVTTKPTGVKIESTLAAASRTFEFDVPQAGTYAIKLGGMTATDGGTADIGIDGKVQARYGFYSVTGQYPRPDLYVAQLQLTEGKHTITLSLTDKGNVIGGGTGTAMYPARLVLTDLGSVTSSKTRRTYYTEAKLAAARQNVQQFDWAAALRDGVKGKADTYASLGFEAIWNLVPTQAIPRSYNTNQLTGNFSPVSGDLKPFGNYPWKADPLREPWKIVDPASGYKFPTNDFAAYYRSGLDRHGSFDPKRADKSLLVNTLYPEKGSDWGVDDGYGWVDPATNKRYTFVAYYAHWFAWYGGTAIINDALSSLQSAYIYTGDETYAKAGAVLLSRIADVYPSMDTAEFSSAVYVNSHGGTGDGKVVGSIWETSLVKTFIGAYDAFFTAFDDPQVAAFLKAKGEQYDLPFKQSATEIRRSIEDGILRQVQPGMLWDQIRGNNGFHQSAVAMAAVVHDTLPETKQWLDFVFQPGTYVNKIPRQVTGGNVLFSMVNDVDRDGHGNEAGPGYNRLWISNYLTVADVLDGYDRYAAADLYENVKFRKMFQAMYPLIMLGKYTPSIGDSGTTGQPGILVDKAQSIKAFERFGDPVYAQLAYMLNGNKTDGIHSDIYTADPTKVARDIEAVIRQYGPHDLASVNLTGYGFAGLRDGRVTAQSDTRRGLWMYYGRSGGHGHRDALNIGYYGFGLDLAPDLGYPEQANATDVNRFEWVQNTISHNTVVVDKQKQLAQWDGTPTHYDDSPMVKWIDVEAPEAYAQTSLYKRTTAMIKVDEANSYAVDFFRVKGGREHHFSFHAAEGPVTTEGLHLSAQPGGSYAGPDVEYGKRPANDSVTGSGYTGSGFHWLKNVQRDNAPSERFSVDYDVTDTWHVLPKDENIHMRLTMLGLANDVALADGVPPQNKPGNPASVKYVIAHRSGSNLSSTFTSVLEPYKDARYVAAMDKVSVTQDGTVTASVYDVHAVKVQLVNGRTDYVISSLDPDAAFIIDGNIRFQGAFGVYSEKDGQPVFTYVNDGASIGKVGIPHTSSGVSRLQGTIVDFTKELSRANKLKVQLNLQGVEPASLVGTSIYVHNDSKRNAVYTIRGVVPLGGDLYEFDLGDITLIRAYADAVDLSKGFAYDVAAGNSFTIPLDRTAQYLSEVHIVAPMTELSKNETVTLQVKALLADGSSVDLGGHNLKWESNRPDIASVNGQDRLKAHNPGTATISTTIEVGGVTRTGTIRITVK</sequence>
<feature type="domain" description="Heparinase II/III-like C-terminal" evidence="1">
    <location>
        <begin position="731"/>
        <end position="859"/>
    </location>
</feature>
<evidence type="ECO:0000313" key="3">
    <source>
        <dbReference type="Proteomes" id="UP000730618"/>
    </source>
</evidence>
<dbReference type="EMBL" id="CAJVCE010000003">
    <property type="protein sequence ID" value="CAG7628981.1"/>
    <property type="molecule type" value="Genomic_DNA"/>
</dbReference>
<dbReference type="RefSeq" id="WP_218097843.1">
    <property type="nucleotide sequence ID" value="NZ_CAJVCE010000003.1"/>
</dbReference>
<protein>
    <recommendedName>
        <fullName evidence="1">Heparinase II/III-like C-terminal domain-containing protein</fullName>
    </recommendedName>
</protein>